<protein>
    <recommendedName>
        <fullName evidence="4">Methyltransferase domain-containing protein</fullName>
    </recommendedName>
</protein>
<evidence type="ECO:0000313" key="2">
    <source>
        <dbReference type="EMBL" id="EKV28565.1"/>
    </source>
</evidence>
<dbReference type="OrthoDB" id="7273451at2"/>
<dbReference type="eggNOG" id="COG2890">
    <property type="taxonomic scope" value="Bacteria"/>
</dbReference>
<dbReference type="InterPro" id="IPR029063">
    <property type="entry name" value="SAM-dependent_MTases_sf"/>
</dbReference>
<organism evidence="2 3">
    <name type="scientific">Caenispirillum salinarum AK4</name>
    <dbReference type="NCBI Taxonomy" id="1238182"/>
    <lineage>
        <taxon>Bacteria</taxon>
        <taxon>Pseudomonadati</taxon>
        <taxon>Pseudomonadota</taxon>
        <taxon>Alphaproteobacteria</taxon>
        <taxon>Rhodospirillales</taxon>
        <taxon>Novispirillaceae</taxon>
        <taxon>Caenispirillum</taxon>
    </lineage>
</organism>
<feature type="compositionally biased region" description="Low complexity" evidence="1">
    <location>
        <begin position="1"/>
        <end position="12"/>
    </location>
</feature>
<dbReference type="EMBL" id="ANHY01000015">
    <property type="protein sequence ID" value="EKV28565.1"/>
    <property type="molecule type" value="Genomic_DNA"/>
</dbReference>
<dbReference type="Proteomes" id="UP000009881">
    <property type="component" value="Unassembled WGS sequence"/>
</dbReference>
<keyword evidence="3" id="KW-1185">Reference proteome</keyword>
<name>K9GRH8_9PROT</name>
<accession>K9GRH8</accession>
<dbReference type="AlphaFoldDB" id="K9GRH8"/>
<dbReference type="Gene3D" id="3.40.50.150">
    <property type="entry name" value="Vaccinia Virus protein VP39"/>
    <property type="match status" value="1"/>
</dbReference>
<dbReference type="RefSeq" id="WP_009541433.1">
    <property type="nucleotide sequence ID" value="NZ_ANHY01000015.1"/>
</dbReference>
<dbReference type="STRING" id="1238182.C882_0776"/>
<evidence type="ECO:0000256" key="1">
    <source>
        <dbReference type="SAM" id="MobiDB-lite"/>
    </source>
</evidence>
<feature type="region of interest" description="Disordered" evidence="1">
    <location>
        <begin position="1"/>
        <end position="26"/>
    </location>
</feature>
<sequence length="312" mass="34062">MTAPAAADTPAPSSAPEPPSGGFSTDWLSLREPLDLEARPVALVHRLASRLPTGRPLTIVDLGCGTGSNLRALAPALDARQTWHVIDNDPVLLSDLAHRTRPWAEGRGLVQRWENADETVLSLDGEEDHFRYRIVLEVQDLAETVSSLDISGRDLVTSAALMDLVSREWVKTLVDRIVAAGALAYFALTYNGEMRWTPVDPMDDEILSLFNRHQHGDKGFGPALGPDAPQVMADLFTAAGYRVTTEPSDWDAAPDARGFQRTMARGIAAAAAELAPPEKQPRVSQWLDRRLQAIEDGHSRLRVGHVDLLAHP</sequence>
<comment type="caution">
    <text evidence="2">The sequence shown here is derived from an EMBL/GenBank/DDBJ whole genome shotgun (WGS) entry which is preliminary data.</text>
</comment>
<evidence type="ECO:0000313" key="3">
    <source>
        <dbReference type="Proteomes" id="UP000009881"/>
    </source>
</evidence>
<dbReference type="SUPFAM" id="SSF53335">
    <property type="entry name" value="S-adenosyl-L-methionine-dependent methyltransferases"/>
    <property type="match status" value="1"/>
</dbReference>
<proteinExistence type="predicted"/>
<gene>
    <name evidence="2" type="ORF">C882_0776</name>
</gene>
<dbReference type="PATRIC" id="fig|1238182.3.peg.2990"/>
<evidence type="ECO:0008006" key="4">
    <source>
        <dbReference type="Google" id="ProtNLM"/>
    </source>
</evidence>
<reference evidence="2 3" key="1">
    <citation type="journal article" date="2013" name="Genome Announc.">
        <title>Draft Genome Sequence of an Alphaproteobacterium, Caenispirillum salinarum AK4(T), Isolated from a Solar Saltern.</title>
        <authorList>
            <person name="Khatri I."/>
            <person name="Singh A."/>
            <person name="Korpole S."/>
            <person name="Pinnaka A.K."/>
            <person name="Subramanian S."/>
        </authorList>
    </citation>
    <scope>NUCLEOTIDE SEQUENCE [LARGE SCALE GENOMIC DNA]</scope>
    <source>
        <strain evidence="2 3">AK4</strain>
    </source>
</reference>